<accession>A0A6V7TWI0</accession>
<dbReference type="AlphaFoldDB" id="A0A6V7TWI0"/>
<proteinExistence type="predicted"/>
<evidence type="ECO:0000313" key="1">
    <source>
        <dbReference type="EMBL" id="CAD2137483.1"/>
    </source>
</evidence>
<reference evidence="1 2" key="1">
    <citation type="submission" date="2020-08" db="EMBL/GenBank/DDBJ databases">
        <authorList>
            <person name="Koutsovoulos G."/>
            <person name="Danchin GJ E."/>
        </authorList>
    </citation>
    <scope>NUCLEOTIDE SEQUENCE [LARGE SCALE GENOMIC DNA]</scope>
</reference>
<dbReference type="Proteomes" id="UP000580250">
    <property type="component" value="Unassembled WGS sequence"/>
</dbReference>
<organism evidence="1 2">
    <name type="scientific">Meloidogyne enterolobii</name>
    <name type="common">Root-knot nematode worm</name>
    <name type="synonym">Meloidogyne mayaguensis</name>
    <dbReference type="NCBI Taxonomy" id="390850"/>
    <lineage>
        <taxon>Eukaryota</taxon>
        <taxon>Metazoa</taxon>
        <taxon>Ecdysozoa</taxon>
        <taxon>Nematoda</taxon>
        <taxon>Chromadorea</taxon>
        <taxon>Rhabditida</taxon>
        <taxon>Tylenchina</taxon>
        <taxon>Tylenchomorpha</taxon>
        <taxon>Tylenchoidea</taxon>
        <taxon>Meloidogynidae</taxon>
        <taxon>Meloidogyninae</taxon>
        <taxon>Meloidogyne</taxon>
    </lineage>
</organism>
<comment type="caution">
    <text evidence="1">The sequence shown here is derived from an EMBL/GenBank/DDBJ whole genome shotgun (WGS) entry which is preliminary data.</text>
</comment>
<sequence length="183" mass="21454">MPYERGKTSNSQRFKDQEKEDINSIKDACINNILIEFPTNFGDYWYFLKTKIYKNFKYYSNSKKKSGTSYLCSNEAVKCKGRLNYKIGLKIEETQKHLCVETEEYVFLASICIISQFKNRKSTSYSIFVSYDNGKEQFIGTQEIGEECKEYPIPLGLKQIKIKWINVNLNLNNSNEDIHNEVK</sequence>
<name>A0A6V7TWI0_MELEN</name>
<protein>
    <submittedName>
        <fullName evidence="1">Uncharacterized protein</fullName>
    </submittedName>
</protein>
<evidence type="ECO:0000313" key="2">
    <source>
        <dbReference type="Proteomes" id="UP000580250"/>
    </source>
</evidence>
<gene>
    <name evidence="1" type="ORF">MENT_LOCUS5448</name>
</gene>
<dbReference type="EMBL" id="CAJEWN010000020">
    <property type="protein sequence ID" value="CAD2137483.1"/>
    <property type="molecule type" value="Genomic_DNA"/>
</dbReference>